<protein>
    <submittedName>
        <fullName evidence="1">Uncharacterized protein</fullName>
    </submittedName>
</protein>
<sequence length="126" mass="14800">MEVPVHFKVLMCILLFLRCVLEGVAEPGNPTLREMDFLWKVRMRMTMRTPHICSMFNMMQGMLDNLNQNGTAQWETLVEISKERADQRRREIVVDMQNKIEDIGRCLKLDVDYGISEVSDEYWVAT</sequence>
<dbReference type="IntAct" id="A0A1D6PF53">
    <property type="interactions" value="12"/>
</dbReference>
<accession>A0A1D6PF53</accession>
<dbReference type="AlphaFoldDB" id="A0A1D6PF53"/>
<organism evidence="1">
    <name type="scientific">Zea mays</name>
    <name type="common">Maize</name>
    <dbReference type="NCBI Taxonomy" id="4577"/>
    <lineage>
        <taxon>Eukaryota</taxon>
        <taxon>Viridiplantae</taxon>
        <taxon>Streptophyta</taxon>
        <taxon>Embryophyta</taxon>
        <taxon>Tracheophyta</taxon>
        <taxon>Spermatophyta</taxon>
        <taxon>Magnoliopsida</taxon>
        <taxon>Liliopsida</taxon>
        <taxon>Poales</taxon>
        <taxon>Poaceae</taxon>
        <taxon>PACMAD clade</taxon>
        <taxon>Panicoideae</taxon>
        <taxon>Andropogonodae</taxon>
        <taxon>Andropogoneae</taxon>
        <taxon>Tripsacinae</taxon>
        <taxon>Zea</taxon>
    </lineage>
</organism>
<proteinExistence type="predicted"/>
<dbReference type="InParanoid" id="A0A1D6PF53"/>
<gene>
    <name evidence="1" type="ORF">ZEAMMB73_Zm00001d047961</name>
</gene>
<evidence type="ECO:0000313" key="1">
    <source>
        <dbReference type="EMBL" id="AQL08154.1"/>
    </source>
</evidence>
<reference evidence="1" key="1">
    <citation type="submission" date="2015-12" db="EMBL/GenBank/DDBJ databases">
        <title>Update maize B73 reference genome by single molecule sequencing technologies.</title>
        <authorList>
            <consortium name="Maize Genome Sequencing Project"/>
            <person name="Ware D."/>
        </authorList>
    </citation>
    <scope>NUCLEOTIDE SEQUENCE</scope>
    <source>
        <tissue evidence="1">Seedling</tissue>
    </source>
</reference>
<dbReference type="EMBL" id="CM000785">
    <property type="protein sequence ID" value="AQL08154.1"/>
    <property type="molecule type" value="Genomic_DNA"/>
</dbReference>
<name>A0A1D6PF53_MAIZE</name>
<dbReference type="SMR" id="A0A1D6PF53"/>